<keyword evidence="1" id="KW-0560">Oxidoreductase</keyword>
<dbReference type="Gramene" id="Solyc07g053495.1.1">
    <property type="protein sequence ID" value="Solyc07g053495.1.1"/>
    <property type="gene ID" value="Solyc07g053495.1"/>
</dbReference>
<reference evidence="2" key="1">
    <citation type="journal article" date="2012" name="Nature">
        <title>The tomato genome sequence provides insights into fleshy fruit evolution.</title>
        <authorList>
            <consortium name="Tomato Genome Consortium"/>
        </authorList>
    </citation>
    <scope>NUCLEOTIDE SEQUENCE [LARGE SCALE GENOMIC DNA]</scope>
    <source>
        <strain evidence="2">cv. Heinz 1706</strain>
    </source>
</reference>
<dbReference type="Pfam" id="PF00067">
    <property type="entry name" value="p450"/>
    <property type="match status" value="1"/>
</dbReference>
<proteinExistence type="predicted"/>
<dbReference type="SUPFAM" id="SSF48264">
    <property type="entry name" value="Cytochrome P450"/>
    <property type="match status" value="1"/>
</dbReference>
<dbReference type="STRING" id="4081.A0A3Q7HC06"/>
<accession>A0A3Q7HC06</accession>
<evidence type="ECO:0000313" key="3">
    <source>
        <dbReference type="Proteomes" id="UP000004994"/>
    </source>
</evidence>
<dbReference type="InterPro" id="IPR036396">
    <property type="entry name" value="Cyt_P450_sf"/>
</dbReference>
<dbReference type="GO" id="GO:0016705">
    <property type="term" value="F:oxidoreductase activity, acting on paired donors, with incorporation or reduction of molecular oxygen"/>
    <property type="evidence" value="ECO:0007669"/>
    <property type="project" value="InterPro"/>
</dbReference>
<dbReference type="GO" id="GO:0005506">
    <property type="term" value="F:iron ion binding"/>
    <property type="evidence" value="ECO:0007669"/>
    <property type="project" value="InterPro"/>
</dbReference>
<name>A0A3Q7HC06_SOLLC</name>
<reference evidence="2" key="2">
    <citation type="submission" date="2019-01" db="UniProtKB">
        <authorList>
            <consortium name="EnsemblPlants"/>
        </authorList>
    </citation>
    <scope>IDENTIFICATION</scope>
    <source>
        <strain evidence="2">cv. Heinz 1706</strain>
    </source>
</reference>
<keyword evidence="3" id="KW-1185">Reference proteome</keyword>
<dbReference type="Proteomes" id="UP000004994">
    <property type="component" value="Chromosome 7"/>
</dbReference>
<dbReference type="Gene3D" id="1.10.630.10">
    <property type="entry name" value="Cytochrome P450"/>
    <property type="match status" value="1"/>
</dbReference>
<dbReference type="EnsemblPlants" id="Solyc07g053495.1.1">
    <property type="protein sequence ID" value="Solyc07g053495.1.1"/>
    <property type="gene ID" value="Solyc07g053495.1"/>
</dbReference>
<evidence type="ECO:0000313" key="2">
    <source>
        <dbReference type="EnsemblPlants" id="Solyc07g053495.1.1"/>
    </source>
</evidence>
<organism evidence="2">
    <name type="scientific">Solanum lycopersicum</name>
    <name type="common">Tomato</name>
    <name type="synonym">Lycopersicon esculentum</name>
    <dbReference type="NCBI Taxonomy" id="4081"/>
    <lineage>
        <taxon>Eukaryota</taxon>
        <taxon>Viridiplantae</taxon>
        <taxon>Streptophyta</taxon>
        <taxon>Embryophyta</taxon>
        <taxon>Tracheophyta</taxon>
        <taxon>Spermatophyta</taxon>
        <taxon>Magnoliopsida</taxon>
        <taxon>eudicotyledons</taxon>
        <taxon>Gunneridae</taxon>
        <taxon>Pentapetalae</taxon>
        <taxon>asterids</taxon>
        <taxon>lamiids</taxon>
        <taxon>Solanales</taxon>
        <taxon>Solanaceae</taxon>
        <taxon>Solanoideae</taxon>
        <taxon>Solaneae</taxon>
        <taxon>Solanum</taxon>
        <taxon>Solanum subgen. Lycopersicon</taxon>
    </lineage>
</organism>
<dbReference type="InParanoid" id="A0A3Q7HC06"/>
<evidence type="ECO:0008006" key="4">
    <source>
        <dbReference type="Google" id="ProtNLM"/>
    </source>
</evidence>
<dbReference type="InterPro" id="IPR001128">
    <property type="entry name" value="Cyt_P450"/>
</dbReference>
<dbReference type="PANTHER" id="PTHR24301">
    <property type="entry name" value="THROMBOXANE-A SYNTHASE"/>
    <property type="match status" value="1"/>
</dbReference>
<dbReference type="GO" id="GO:0020037">
    <property type="term" value="F:heme binding"/>
    <property type="evidence" value="ECO:0007669"/>
    <property type="project" value="InterPro"/>
</dbReference>
<dbReference type="AlphaFoldDB" id="A0A3Q7HC06"/>
<protein>
    <recommendedName>
        <fullName evidence="4">Cytochrome P450</fullName>
    </recommendedName>
</protein>
<dbReference type="PANTHER" id="PTHR24301:SF2">
    <property type="entry name" value="THROMBOXANE-A SYNTHASE"/>
    <property type="match status" value="1"/>
</dbReference>
<dbReference type="InterPro" id="IPR002401">
    <property type="entry name" value="Cyt_P450_E_grp-I"/>
</dbReference>
<evidence type="ECO:0000256" key="1">
    <source>
        <dbReference type="ARBA" id="ARBA00023002"/>
    </source>
</evidence>
<dbReference type="PRINTS" id="PR00463">
    <property type="entry name" value="EP450I"/>
</dbReference>
<dbReference type="GO" id="GO:0004497">
    <property type="term" value="F:monooxygenase activity"/>
    <property type="evidence" value="ECO:0007669"/>
    <property type="project" value="InterPro"/>
</dbReference>
<sequence length="136" mass="15339">IGFAPYDELLEGKEKILKKCDHLVQFVYDEEAHEKRRFDELLAEAEAFFIPNSLSNISDPNKPKSMEGDIIDLLLQFKKEKSTPINIKALDMNVIGSGTSASTIVWAMTSLMKNPKAMKKVQSEIRKLVGKKKKGL</sequence>